<protein>
    <submittedName>
        <fullName evidence="20">EF-hand domain-containing protein</fullName>
    </submittedName>
</protein>
<name>A0A0N4U6Q4_DRAME</name>
<proteinExistence type="inferred from homology"/>
<evidence type="ECO:0000256" key="12">
    <source>
        <dbReference type="ARBA" id="ARBA00023034"/>
    </source>
</evidence>
<dbReference type="EMBL" id="UYYG01001158">
    <property type="protein sequence ID" value="VDN57007.1"/>
    <property type="molecule type" value="Genomic_DNA"/>
</dbReference>
<dbReference type="InterPro" id="IPR057576">
    <property type="entry name" value="NUCB1_N"/>
</dbReference>
<dbReference type="Proteomes" id="UP000274756">
    <property type="component" value="Unassembled WGS sequence"/>
</dbReference>
<evidence type="ECO:0000256" key="4">
    <source>
        <dbReference type="ARBA" id="ARBA00004613"/>
    </source>
</evidence>
<dbReference type="InterPro" id="IPR040250">
    <property type="entry name" value="Nucleobindin"/>
</dbReference>
<dbReference type="PROSITE" id="PS50222">
    <property type="entry name" value="EF_HAND_2"/>
    <property type="match status" value="1"/>
</dbReference>
<keyword evidence="9" id="KW-0344">Guanine-nucleotide releasing factor</keyword>
<keyword evidence="6" id="KW-0963">Cytoplasm</keyword>
<dbReference type="GO" id="GO:0005793">
    <property type="term" value="C:endoplasmic reticulum-Golgi intermediate compartment"/>
    <property type="evidence" value="ECO:0007669"/>
    <property type="project" value="TreeGrafter"/>
</dbReference>
<keyword evidence="13" id="KW-0238">DNA-binding</keyword>
<evidence type="ECO:0000256" key="6">
    <source>
        <dbReference type="ARBA" id="ARBA00022490"/>
    </source>
</evidence>
<dbReference type="Proteomes" id="UP000038040">
    <property type="component" value="Unplaced"/>
</dbReference>
<keyword evidence="14" id="KW-0472">Membrane</keyword>
<dbReference type="Pfam" id="PF13499">
    <property type="entry name" value="EF-hand_7"/>
    <property type="match status" value="1"/>
</dbReference>
<evidence type="ECO:0000256" key="14">
    <source>
        <dbReference type="ARBA" id="ARBA00023136"/>
    </source>
</evidence>
<keyword evidence="11" id="KW-0677">Repeat</keyword>
<evidence type="ECO:0000313" key="17">
    <source>
        <dbReference type="EMBL" id="VDN57007.1"/>
    </source>
</evidence>
<dbReference type="SUPFAM" id="SSF47473">
    <property type="entry name" value="EF-hand"/>
    <property type="match status" value="1"/>
</dbReference>
<evidence type="ECO:0000313" key="20">
    <source>
        <dbReference type="WBParaSite" id="DME_0000262001-mRNA-1"/>
    </source>
</evidence>
<dbReference type="GO" id="GO:0070062">
    <property type="term" value="C:extracellular exosome"/>
    <property type="evidence" value="ECO:0007669"/>
    <property type="project" value="TreeGrafter"/>
</dbReference>
<evidence type="ECO:0000256" key="1">
    <source>
        <dbReference type="ARBA" id="ARBA00004370"/>
    </source>
</evidence>
<evidence type="ECO:0000256" key="5">
    <source>
        <dbReference type="ARBA" id="ARBA00008063"/>
    </source>
</evidence>
<accession>A0A0N4U6Q4</accession>
<keyword evidence="10" id="KW-0732">Signal</keyword>
<keyword evidence="8" id="KW-0597">Phosphoprotein</keyword>
<dbReference type="GO" id="GO:0005509">
    <property type="term" value="F:calcium ion binding"/>
    <property type="evidence" value="ECO:0007669"/>
    <property type="project" value="InterPro"/>
</dbReference>
<feature type="domain" description="EF-hand" evidence="16">
    <location>
        <begin position="245"/>
        <end position="280"/>
    </location>
</feature>
<dbReference type="Pfam" id="PF25434">
    <property type="entry name" value="NUCB1_N"/>
    <property type="match status" value="1"/>
</dbReference>
<dbReference type="PANTHER" id="PTHR19237:SF20">
    <property type="entry name" value="NUCLEOBINDIN 1"/>
    <property type="match status" value="1"/>
</dbReference>
<dbReference type="PANTHER" id="PTHR19237">
    <property type="entry name" value="NUCLEOBINDIN"/>
    <property type="match status" value="1"/>
</dbReference>
<evidence type="ECO:0000256" key="2">
    <source>
        <dbReference type="ARBA" id="ARBA00004496"/>
    </source>
</evidence>
<evidence type="ECO:0000256" key="13">
    <source>
        <dbReference type="ARBA" id="ARBA00023125"/>
    </source>
</evidence>
<dbReference type="GO" id="GO:0005085">
    <property type="term" value="F:guanyl-nucleotide exchange factor activity"/>
    <property type="evidence" value="ECO:0007669"/>
    <property type="project" value="UniProtKB-KW"/>
</dbReference>
<reference evidence="20" key="1">
    <citation type="submission" date="2017-02" db="UniProtKB">
        <authorList>
            <consortium name="WormBaseParasite"/>
        </authorList>
    </citation>
    <scope>IDENTIFICATION</scope>
</reference>
<keyword evidence="19" id="KW-1185">Reference proteome</keyword>
<organism evidence="18 20">
    <name type="scientific">Dracunculus medinensis</name>
    <name type="common">Guinea worm</name>
    <dbReference type="NCBI Taxonomy" id="318479"/>
    <lineage>
        <taxon>Eukaryota</taxon>
        <taxon>Metazoa</taxon>
        <taxon>Ecdysozoa</taxon>
        <taxon>Nematoda</taxon>
        <taxon>Chromadorea</taxon>
        <taxon>Rhabditida</taxon>
        <taxon>Spirurina</taxon>
        <taxon>Dracunculoidea</taxon>
        <taxon>Dracunculidae</taxon>
        <taxon>Dracunculus</taxon>
    </lineage>
</organism>
<dbReference type="GO" id="GO:0016020">
    <property type="term" value="C:membrane"/>
    <property type="evidence" value="ECO:0007669"/>
    <property type="project" value="UniProtKB-SubCell"/>
</dbReference>
<evidence type="ECO:0000256" key="9">
    <source>
        <dbReference type="ARBA" id="ARBA00022658"/>
    </source>
</evidence>
<dbReference type="Gene3D" id="1.10.238.10">
    <property type="entry name" value="EF-hand"/>
    <property type="match status" value="1"/>
</dbReference>
<keyword evidence="15" id="KW-0175">Coiled coil</keyword>
<dbReference type="GO" id="GO:0003677">
    <property type="term" value="F:DNA binding"/>
    <property type="evidence" value="ECO:0007669"/>
    <property type="project" value="UniProtKB-KW"/>
</dbReference>
<evidence type="ECO:0000256" key="3">
    <source>
        <dbReference type="ARBA" id="ARBA00004555"/>
    </source>
</evidence>
<feature type="coiled-coil region" evidence="15">
    <location>
        <begin position="117"/>
        <end position="171"/>
    </location>
</feature>
<evidence type="ECO:0000256" key="8">
    <source>
        <dbReference type="ARBA" id="ARBA00022553"/>
    </source>
</evidence>
<dbReference type="AlphaFoldDB" id="A0A0N4U6Q4"/>
<evidence type="ECO:0000256" key="10">
    <source>
        <dbReference type="ARBA" id="ARBA00022729"/>
    </source>
</evidence>
<comment type="similarity">
    <text evidence="5">Belongs to the nucleobindin family.</text>
</comment>
<dbReference type="GO" id="GO:0005794">
    <property type="term" value="C:Golgi apparatus"/>
    <property type="evidence" value="ECO:0007669"/>
    <property type="project" value="UniProtKB-SubCell"/>
</dbReference>
<dbReference type="OrthoDB" id="5982823at2759"/>
<reference evidence="17 19" key="2">
    <citation type="submission" date="2018-11" db="EMBL/GenBank/DDBJ databases">
        <authorList>
            <consortium name="Pathogen Informatics"/>
        </authorList>
    </citation>
    <scope>NUCLEOTIDE SEQUENCE [LARGE SCALE GENOMIC DNA]</scope>
</reference>
<keyword evidence="12" id="KW-0333">Golgi apparatus</keyword>
<gene>
    <name evidence="17" type="ORF">DME_LOCUS6980</name>
</gene>
<dbReference type="STRING" id="318479.A0A0N4U6Q4"/>
<dbReference type="InterPro" id="IPR011992">
    <property type="entry name" value="EF-hand-dom_pair"/>
</dbReference>
<dbReference type="WBParaSite" id="DME_0000262001-mRNA-1">
    <property type="protein sequence ID" value="DME_0000262001-mRNA-1"/>
    <property type="gene ID" value="DME_0000262001"/>
</dbReference>
<sequence length="329" mass="38869">SKFFFQQKEVELYKYLQDVVSFLEKDPKFVESARNLSPEEIKSGKIADALEVLSPHVLEKLKELKNQEIQRIRREITKQIELDGGAHNIKLPEHLDITDENFTKDDLRKLIKTLHRIDEIEEKRKEAYKNYEMEKKAKIDHKLKTMTPEERKEFETELEKQMQRKKEEELKHPGSHDQLVDVWEKEDQMRKEDYNSKTFFALHDTNGDGFWNNGEIMAFLEVELDKLYNSSEPGYDPVENFREEEKLRMLNHILKQLDKNGDSLVSLQEFLEDAQAQGASKPDDWKDNYDEQVYSPEELQKFEMEYAQQQGWSDFVDPTTVPVSTAATS</sequence>
<evidence type="ECO:0000313" key="18">
    <source>
        <dbReference type="Proteomes" id="UP000038040"/>
    </source>
</evidence>
<evidence type="ECO:0000313" key="19">
    <source>
        <dbReference type="Proteomes" id="UP000274756"/>
    </source>
</evidence>
<evidence type="ECO:0000256" key="11">
    <source>
        <dbReference type="ARBA" id="ARBA00022737"/>
    </source>
</evidence>
<dbReference type="InterPro" id="IPR002048">
    <property type="entry name" value="EF_hand_dom"/>
</dbReference>
<evidence type="ECO:0000259" key="16">
    <source>
        <dbReference type="PROSITE" id="PS50222"/>
    </source>
</evidence>
<comment type="subcellular location">
    <subcellularLocation>
        <location evidence="2">Cytoplasm</location>
    </subcellularLocation>
    <subcellularLocation>
        <location evidence="3">Golgi apparatus</location>
    </subcellularLocation>
    <subcellularLocation>
        <location evidence="1">Membrane</location>
    </subcellularLocation>
    <subcellularLocation>
        <location evidence="4">Secreted</location>
    </subcellularLocation>
</comment>
<keyword evidence="7" id="KW-0964">Secreted</keyword>
<evidence type="ECO:0000256" key="7">
    <source>
        <dbReference type="ARBA" id="ARBA00022525"/>
    </source>
</evidence>
<evidence type="ECO:0000256" key="15">
    <source>
        <dbReference type="SAM" id="Coils"/>
    </source>
</evidence>